<dbReference type="Proteomes" id="UP000215767">
    <property type="component" value="Unassembled WGS sequence"/>
</dbReference>
<dbReference type="EMBL" id="NEVS01000004">
    <property type="protein sequence ID" value="OZI61540.1"/>
    <property type="molecule type" value="Genomic_DNA"/>
</dbReference>
<evidence type="ECO:0000313" key="2">
    <source>
        <dbReference type="Proteomes" id="UP000215767"/>
    </source>
</evidence>
<sequence length="129" mass="15116">MPAPKPLTHDDLHAIRRRYEVTPERAPCMFDGRTVERDMILLLAEVDRLREMVQRARDLRDRFPRPGSCLDSIWGEFQRDLDAEPRRPSYLEIPKVLGCSMVEPFIGPPERWQVRAAQVGAARQKPRRR</sequence>
<gene>
    <name evidence="1" type="ORF">CAL28_19855</name>
</gene>
<keyword evidence="2" id="KW-1185">Reference proteome</keyword>
<comment type="caution">
    <text evidence="1">The sequence shown here is derived from an EMBL/GenBank/DDBJ whole genome shotgun (WGS) entry which is preliminary data.</text>
</comment>
<evidence type="ECO:0000313" key="1">
    <source>
        <dbReference type="EMBL" id="OZI61540.1"/>
    </source>
</evidence>
<proteinExistence type="predicted"/>
<name>A0A261UJV4_9BORD</name>
<dbReference type="AlphaFoldDB" id="A0A261UJV4"/>
<organism evidence="1 2">
    <name type="scientific">Bordetella genomosp. 11</name>
    <dbReference type="NCBI Taxonomy" id="1416808"/>
    <lineage>
        <taxon>Bacteria</taxon>
        <taxon>Pseudomonadati</taxon>
        <taxon>Pseudomonadota</taxon>
        <taxon>Betaproteobacteria</taxon>
        <taxon>Burkholderiales</taxon>
        <taxon>Alcaligenaceae</taxon>
        <taxon>Bordetella</taxon>
    </lineage>
</organism>
<accession>A0A261UJV4</accession>
<reference evidence="2" key="1">
    <citation type="submission" date="2017-05" db="EMBL/GenBank/DDBJ databases">
        <title>Complete and WGS of Bordetella genogroups.</title>
        <authorList>
            <person name="Spilker T."/>
            <person name="Lipuma J."/>
        </authorList>
    </citation>
    <scope>NUCLEOTIDE SEQUENCE [LARGE SCALE GENOMIC DNA]</scope>
    <source>
        <strain evidence="2">AU8856</strain>
    </source>
</reference>
<protein>
    <submittedName>
        <fullName evidence="1">Uncharacterized protein</fullName>
    </submittedName>
</protein>